<reference evidence="9" key="1">
    <citation type="submission" date="2023-03" db="EMBL/GenBank/DDBJ databases">
        <title>Massive genome expansion in bonnet fungi (Mycena s.s.) driven by repeated elements and novel gene families across ecological guilds.</title>
        <authorList>
            <consortium name="Lawrence Berkeley National Laboratory"/>
            <person name="Harder C.B."/>
            <person name="Miyauchi S."/>
            <person name="Viragh M."/>
            <person name="Kuo A."/>
            <person name="Thoen E."/>
            <person name="Andreopoulos B."/>
            <person name="Lu D."/>
            <person name="Skrede I."/>
            <person name="Drula E."/>
            <person name="Henrissat B."/>
            <person name="Morin E."/>
            <person name="Kohler A."/>
            <person name="Barry K."/>
            <person name="LaButti K."/>
            <person name="Morin E."/>
            <person name="Salamov A."/>
            <person name="Lipzen A."/>
            <person name="Mereny Z."/>
            <person name="Hegedus B."/>
            <person name="Baldrian P."/>
            <person name="Stursova M."/>
            <person name="Weitz H."/>
            <person name="Taylor A."/>
            <person name="Grigoriev I.V."/>
            <person name="Nagy L.G."/>
            <person name="Martin F."/>
            <person name="Kauserud H."/>
        </authorList>
    </citation>
    <scope>NUCLEOTIDE SEQUENCE</scope>
    <source>
        <strain evidence="9">CBHHK188m</strain>
    </source>
</reference>
<dbReference type="SUPFAM" id="SSF51905">
    <property type="entry name" value="FAD/NAD(P)-binding domain"/>
    <property type="match status" value="1"/>
</dbReference>
<comment type="similarity">
    <text evidence="2">Belongs to the GMC oxidoreductase family.</text>
</comment>
<dbReference type="AlphaFoldDB" id="A0AAD7IZW1"/>
<evidence type="ECO:0000259" key="8">
    <source>
        <dbReference type="Pfam" id="PF05199"/>
    </source>
</evidence>
<dbReference type="Pfam" id="PF05199">
    <property type="entry name" value="GMC_oxred_C"/>
    <property type="match status" value="1"/>
</dbReference>
<dbReference type="Gene3D" id="3.50.50.60">
    <property type="entry name" value="FAD/NAD(P)-binding domain"/>
    <property type="match status" value="1"/>
</dbReference>
<dbReference type="PANTHER" id="PTHR11552">
    <property type="entry name" value="GLUCOSE-METHANOL-CHOLINE GMC OXIDOREDUCTASE"/>
    <property type="match status" value="1"/>
</dbReference>
<accession>A0AAD7IZW1</accession>
<feature type="chain" id="PRO_5042192195" description="Alcohol oxidase" evidence="6">
    <location>
        <begin position="30"/>
        <end position="621"/>
    </location>
</feature>
<evidence type="ECO:0000256" key="1">
    <source>
        <dbReference type="ARBA" id="ARBA00001974"/>
    </source>
</evidence>
<protein>
    <recommendedName>
        <fullName evidence="11">Alcohol oxidase</fullName>
    </recommendedName>
</protein>
<keyword evidence="3" id="KW-0285">Flavoprotein</keyword>
<gene>
    <name evidence="9" type="ORF">DFH07DRAFT_1032145</name>
</gene>
<evidence type="ECO:0000256" key="4">
    <source>
        <dbReference type="ARBA" id="ARBA00022827"/>
    </source>
</evidence>
<comment type="caution">
    <text evidence="9">The sequence shown here is derived from an EMBL/GenBank/DDBJ whole genome shotgun (WGS) entry which is preliminary data.</text>
</comment>
<dbReference type="Proteomes" id="UP001215280">
    <property type="component" value="Unassembled WGS sequence"/>
</dbReference>
<evidence type="ECO:0000313" key="9">
    <source>
        <dbReference type="EMBL" id="KAJ7751949.1"/>
    </source>
</evidence>
<evidence type="ECO:0000259" key="7">
    <source>
        <dbReference type="Pfam" id="PF00732"/>
    </source>
</evidence>
<organism evidence="9 10">
    <name type="scientific">Mycena maculata</name>
    <dbReference type="NCBI Taxonomy" id="230809"/>
    <lineage>
        <taxon>Eukaryota</taxon>
        <taxon>Fungi</taxon>
        <taxon>Dikarya</taxon>
        <taxon>Basidiomycota</taxon>
        <taxon>Agaricomycotina</taxon>
        <taxon>Agaricomycetes</taxon>
        <taxon>Agaricomycetidae</taxon>
        <taxon>Agaricales</taxon>
        <taxon>Marasmiineae</taxon>
        <taxon>Mycenaceae</taxon>
        <taxon>Mycena</taxon>
    </lineage>
</organism>
<keyword evidence="10" id="KW-1185">Reference proteome</keyword>
<dbReference type="SUPFAM" id="SSF54373">
    <property type="entry name" value="FAD-linked reductases, C-terminal domain"/>
    <property type="match status" value="1"/>
</dbReference>
<proteinExistence type="inferred from homology"/>
<dbReference type="EMBL" id="JARJLG010000076">
    <property type="protein sequence ID" value="KAJ7751949.1"/>
    <property type="molecule type" value="Genomic_DNA"/>
</dbReference>
<evidence type="ECO:0000256" key="6">
    <source>
        <dbReference type="SAM" id="SignalP"/>
    </source>
</evidence>
<evidence type="ECO:0000256" key="5">
    <source>
        <dbReference type="PIRSR" id="PIRSR000137-2"/>
    </source>
</evidence>
<dbReference type="PIRSF" id="PIRSF000137">
    <property type="entry name" value="Alcohol_oxidase"/>
    <property type="match status" value="1"/>
</dbReference>
<dbReference type="GO" id="GO:0016614">
    <property type="term" value="F:oxidoreductase activity, acting on CH-OH group of donors"/>
    <property type="evidence" value="ECO:0007669"/>
    <property type="project" value="InterPro"/>
</dbReference>
<dbReference type="InterPro" id="IPR036188">
    <property type="entry name" value="FAD/NAD-bd_sf"/>
</dbReference>
<evidence type="ECO:0000256" key="3">
    <source>
        <dbReference type="ARBA" id="ARBA00022630"/>
    </source>
</evidence>
<dbReference type="GO" id="GO:0050660">
    <property type="term" value="F:flavin adenine dinucleotide binding"/>
    <property type="evidence" value="ECO:0007669"/>
    <property type="project" value="InterPro"/>
</dbReference>
<dbReference type="Gene3D" id="3.30.560.10">
    <property type="entry name" value="Glucose Oxidase, domain 3"/>
    <property type="match status" value="1"/>
</dbReference>
<feature type="domain" description="Glucose-methanol-choline oxidoreductase C-terminal" evidence="8">
    <location>
        <begin position="454"/>
        <end position="590"/>
    </location>
</feature>
<dbReference type="InterPro" id="IPR012132">
    <property type="entry name" value="GMC_OxRdtase"/>
</dbReference>
<feature type="domain" description="Glucose-methanol-choline oxidoreductase N-terminal" evidence="7">
    <location>
        <begin position="106"/>
        <end position="353"/>
    </location>
</feature>
<evidence type="ECO:0000256" key="2">
    <source>
        <dbReference type="ARBA" id="ARBA00010790"/>
    </source>
</evidence>
<dbReference type="InterPro" id="IPR000172">
    <property type="entry name" value="GMC_OxRdtase_N"/>
</dbReference>
<feature type="binding site" evidence="5">
    <location>
        <begin position="124"/>
        <end position="127"/>
    </location>
    <ligand>
        <name>FAD</name>
        <dbReference type="ChEBI" id="CHEBI:57692"/>
    </ligand>
</feature>
<name>A0AAD7IZW1_9AGAR</name>
<sequence length="621" mass="68471">MLLFEMTLCSLRGFLALLIFSSQILHAVSLQHCPDRSQSEFDFVVVGAGAGGGPLAARLAESGFSGHDVVNVNTTIPFYFGRAVEDPQLELNHTYDEYSPGAKFPRNDAWYPRARGVGGSTIHNAMVNDIANTEADFDDLALMFNDPTWSYNNMRKYFKRIEHNLYLNTTNPDHGFMGWLRTSLNPTSILANPSFEVNTLAVSGPSIDDINSVLNDAAIGVGTPSYTIDEHHNRSSVHDRLVHSKAREHGRLNFTLDTLATKIMLCESGTGDSPVAYGVEIAPGAALPIASNFKGKTQLKTELVIVRHEVIVSAGVFQSPQLLSGIGDRSELSRHGIDPIVHLPGVGINLQDHDEVANIWTLKHNYTLFNGCTILYTPETDPCLEYWTESGHQNLYSLGAALFMLMSKSLPTLPAPDMMIYWVPGFFRGFFPGFPDELADIHNALTAVVLKAHPSSRGVVRLTGNHPQDLLHIEKRHFEAPGGMDDIFSIREAIKVARSIVEHPNITMHVNAQVFPGPGFQTDEEIDDHILEHVFGHHACCTNAMGADDDPNAVLDGDFKVRGVEGLRVVDLSSWPKVPGWFVTTPTYMISEKAAEVIRMSAEPRETTLVVQDEGIQWPLK</sequence>
<dbReference type="PANTHER" id="PTHR11552:SF147">
    <property type="entry name" value="CHOLINE DEHYDROGENASE, MITOCHONDRIAL"/>
    <property type="match status" value="1"/>
</dbReference>
<keyword evidence="6" id="KW-0732">Signal</keyword>
<evidence type="ECO:0008006" key="11">
    <source>
        <dbReference type="Google" id="ProtNLM"/>
    </source>
</evidence>
<dbReference type="Pfam" id="PF00732">
    <property type="entry name" value="GMC_oxred_N"/>
    <property type="match status" value="1"/>
</dbReference>
<keyword evidence="4 5" id="KW-0274">FAD</keyword>
<dbReference type="InterPro" id="IPR007867">
    <property type="entry name" value="GMC_OxRtase_C"/>
</dbReference>
<comment type="cofactor">
    <cofactor evidence="1 5">
        <name>FAD</name>
        <dbReference type="ChEBI" id="CHEBI:57692"/>
    </cofactor>
</comment>
<evidence type="ECO:0000313" key="10">
    <source>
        <dbReference type="Proteomes" id="UP001215280"/>
    </source>
</evidence>
<feature type="signal peptide" evidence="6">
    <location>
        <begin position="1"/>
        <end position="29"/>
    </location>
</feature>